<name>A0A1T4L1M4_9BACT</name>
<dbReference type="RefSeq" id="WP_078747035.1">
    <property type="nucleotide sequence ID" value="NZ_CP137850.1"/>
</dbReference>
<evidence type="ECO:0000313" key="2">
    <source>
        <dbReference type="EMBL" id="SJZ48543.1"/>
    </source>
</evidence>
<accession>A0A1T4L1M4</accession>
<protein>
    <submittedName>
        <fullName evidence="2">Uncharacterized protein</fullName>
    </submittedName>
</protein>
<dbReference type="EMBL" id="FUXF01000006">
    <property type="protein sequence ID" value="SJZ48543.1"/>
    <property type="molecule type" value="Genomic_DNA"/>
</dbReference>
<evidence type="ECO:0000256" key="1">
    <source>
        <dbReference type="SAM" id="Phobius"/>
    </source>
</evidence>
<proteinExistence type="predicted"/>
<organism evidence="2 3">
    <name type="scientific">Mycoplasmopsis verecunda</name>
    <dbReference type="NCBI Taxonomy" id="171291"/>
    <lineage>
        <taxon>Bacteria</taxon>
        <taxon>Bacillati</taxon>
        <taxon>Mycoplasmatota</taxon>
        <taxon>Mycoplasmoidales</taxon>
        <taxon>Metamycoplasmataceae</taxon>
        <taxon>Mycoplasmopsis</taxon>
    </lineage>
</organism>
<dbReference type="Proteomes" id="UP000190389">
    <property type="component" value="Unassembled WGS sequence"/>
</dbReference>
<keyword evidence="1" id="KW-0472">Membrane</keyword>
<sequence length="127" mass="15092">MYKKLIHNYLLEIVLGFIIFLLFILIIYIVLNVNIHDYKEGILRYEGDDLNLYNIKPSDIKTNEIELNINYDNSLYTYKVVLKEKSVINITIDSETLKYFLHRHNIAEVKVSLKLQDISIFEYIFGL</sequence>
<keyword evidence="3" id="KW-1185">Reference proteome</keyword>
<reference evidence="3" key="1">
    <citation type="submission" date="2017-02" db="EMBL/GenBank/DDBJ databases">
        <authorList>
            <person name="Varghese N."/>
            <person name="Submissions S."/>
        </authorList>
    </citation>
    <scope>NUCLEOTIDE SEQUENCE [LARGE SCALE GENOMIC DNA]</scope>
    <source>
        <strain evidence="3">ATCC 27862</strain>
    </source>
</reference>
<dbReference type="AlphaFoldDB" id="A0A1T4L1M4"/>
<keyword evidence="1" id="KW-1133">Transmembrane helix</keyword>
<gene>
    <name evidence="2" type="ORF">SAMN02745154_00291</name>
</gene>
<dbReference type="STRING" id="171291.SAMN02745154_00291"/>
<dbReference type="NCBIfam" id="NF045999">
    <property type="entry name" value="MAG1140_fam"/>
    <property type="match status" value="1"/>
</dbReference>
<evidence type="ECO:0000313" key="3">
    <source>
        <dbReference type="Proteomes" id="UP000190389"/>
    </source>
</evidence>
<keyword evidence="1" id="KW-0812">Transmembrane</keyword>
<feature type="transmembrane region" description="Helical" evidence="1">
    <location>
        <begin position="9"/>
        <end position="31"/>
    </location>
</feature>